<proteinExistence type="predicted"/>
<dbReference type="AlphaFoldDB" id="A0A2U1V6V0"/>
<dbReference type="OrthoDB" id="9786074at2"/>
<dbReference type="PANTHER" id="PTHR38447">
    <property type="entry name" value="TRANSCRIPTION FACTOR YDEB-RELATED"/>
    <property type="match status" value="1"/>
</dbReference>
<dbReference type="InterPro" id="IPR052531">
    <property type="entry name" value="CarD-like_regulator"/>
</dbReference>
<dbReference type="SUPFAM" id="SSF141259">
    <property type="entry name" value="CarD-like"/>
    <property type="match status" value="1"/>
</dbReference>
<dbReference type="Pfam" id="PF02559">
    <property type="entry name" value="CarD_TRCF_RID"/>
    <property type="match status" value="1"/>
</dbReference>
<dbReference type="InterPro" id="IPR036101">
    <property type="entry name" value="CarD-like/TRCF_RID_sf"/>
</dbReference>
<dbReference type="GO" id="GO:0009303">
    <property type="term" value="P:rRNA transcription"/>
    <property type="evidence" value="ECO:0007669"/>
    <property type="project" value="TreeGrafter"/>
</dbReference>
<dbReference type="Proteomes" id="UP000245048">
    <property type="component" value="Unassembled WGS sequence"/>
</dbReference>
<dbReference type="InterPro" id="IPR042215">
    <property type="entry name" value="CarD-like_C"/>
</dbReference>
<comment type="caution">
    <text evidence="3">The sequence shown here is derived from an EMBL/GenBank/DDBJ whole genome shotgun (WGS) entry which is preliminary data.</text>
</comment>
<dbReference type="Gene3D" id="1.20.58.1290">
    <property type="entry name" value="CarD-like, C-terminal domain"/>
    <property type="match status" value="1"/>
</dbReference>
<evidence type="ECO:0000259" key="2">
    <source>
        <dbReference type="SMART" id="SM01058"/>
    </source>
</evidence>
<gene>
    <name evidence="3" type="ORF">CR165_06830</name>
</gene>
<dbReference type="Gene3D" id="2.40.10.170">
    <property type="match status" value="1"/>
</dbReference>
<accession>A0A2U1V6V0</accession>
<feature type="region of interest" description="Disordered" evidence="1">
    <location>
        <begin position="1"/>
        <end position="67"/>
    </location>
</feature>
<dbReference type="EMBL" id="PDOA01000003">
    <property type="protein sequence ID" value="PWC29649.1"/>
    <property type="molecule type" value="Genomic_DNA"/>
</dbReference>
<keyword evidence="4" id="KW-1185">Reference proteome</keyword>
<name>A0A2U1V6V0_9PROT</name>
<protein>
    <submittedName>
        <fullName evidence="3">CarD family transcriptional regulator</fullName>
    </submittedName>
</protein>
<evidence type="ECO:0000313" key="3">
    <source>
        <dbReference type="EMBL" id="PWC29649.1"/>
    </source>
</evidence>
<dbReference type="SMART" id="SM01058">
    <property type="entry name" value="CarD_TRCF"/>
    <property type="match status" value="1"/>
</dbReference>
<organism evidence="3 4">
    <name type="scientific">Teichococcus aestuarii</name>
    <dbReference type="NCBI Taxonomy" id="568898"/>
    <lineage>
        <taxon>Bacteria</taxon>
        <taxon>Pseudomonadati</taxon>
        <taxon>Pseudomonadota</taxon>
        <taxon>Alphaproteobacteria</taxon>
        <taxon>Acetobacterales</taxon>
        <taxon>Roseomonadaceae</taxon>
        <taxon>Roseomonas</taxon>
    </lineage>
</organism>
<dbReference type="InterPro" id="IPR048792">
    <property type="entry name" value="CarD_C"/>
</dbReference>
<dbReference type="PANTHER" id="PTHR38447:SF1">
    <property type="entry name" value="RNA POLYMERASE-BINDING TRANSCRIPTION FACTOR CARD"/>
    <property type="match status" value="1"/>
</dbReference>
<evidence type="ECO:0000256" key="1">
    <source>
        <dbReference type="SAM" id="MobiDB-lite"/>
    </source>
</evidence>
<feature type="domain" description="CarD-like/TRCF RNAP-interacting" evidence="2">
    <location>
        <begin position="64"/>
        <end position="174"/>
    </location>
</feature>
<evidence type="ECO:0000313" key="4">
    <source>
        <dbReference type="Proteomes" id="UP000245048"/>
    </source>
</evidence>
<reference evidence="4" key="1">
    <citation type="submission" date="2017-10" db="EMBL/GenBank/DDBJ databases">
        <authorList>
            <person name="Toshchakov S.V."/>
            <person name="Goeva M.A."/>
        </authorList>
    </citation>
    <scope>NUCLEOTIDE SEQUENCE [LARGE SCALE GENOMIC DNA]</scope>
    <source>
        <strain evidence="4">JR1/69-1-13</strain>
    </source>
</reference>
<dbReference type="InterPro" id="IPR003711">
    <property type="entry name" value="CarD-like/TRCF_RID"/>
</dbReference>
<sequence length="223" mass="24186">MKPPAGARSTSTQPEPAPAESRTSPRILPGRRPGMSESQSPSPTEGGSSRPVPPPKPLGNQGSEFKAGDHVVYPTHGVGQVQGIESMAVAGTELKVIIVTFEENRMTLRVPLNKAASSGLRKLANTNMMGEALETLKGRARIKRTMWSRRAQEYEQKINSGDPVQIAEVVRDLHRNAGQPDQSFSERQIYELAMDRLAAEVAAIDGTDKNAAMNKLLEHLKQG</sequence>
<dbReference type="Pfam" id="PF21095">
    <property type="entry name" value="CarD_C"/>
    <property type="match status" value="1"/>
</dbReference>
<feature type="compositionally biased region" description="Polar residues" evidence="1">
    <location>
        <begin position="36"/>
        <end position="47"/>
    </location>
</feature>